<dbReference type="PIRSF" id="PIRSF001589">
    <property type="entry name" value="Asn_synthetase_glu-h"/>
    <property type="match status" value="1"/>
</dbReference>
<gene>
    <name evidence="10" type="primary">asnB_6</name>
    <name evidence="10" type="ORF">GCM10022224_101480</name>
</gene>
<dbReference type="InterPro" id="IPR051786">
    <property type="entry name" value="ASN_synthetase/amidase"/>
</dbReference>
<reference evidence="11" key="1">
    <citation type="journal article" date="2019" name="Int. J. Syst. Evol. Microbiol.">
        <title>The Global Catalogue of Microorganisms (GCM) 10K type strain sequencing project: providing services to taxonomists for standard genome sequencing and annotation.</title>
        <authorList>
            <consortium name="The Broad Institute Genomics Platform"/>
            <consortium name="The Broad Institute Genome Sequencing Center for Infectious Disease"/>
            <person name="Wu L."/>
            <person name="Ma J."/>
        </authorList>
    </citation>
    <scope>NUCLEOTIDE SEQUENCE [LARGE SCALE GENOMIC DNA]</scope>
    <source>
        <strain evidence="11">JCM 16904</strain>
    </source>
</reference>
<dbReference type="Pfam" id="PF00733">
    <property type="entry name" value="Asn_synthase"/>
    <property type="match status" value="1"/>
</dbReference>
<evidence type="ECO:0000256" key="7">
    <source>
        <dbReference type="ARBA" id="ARBA00022962"/>
    </source>
</evidence>
<protein>
    <recommendedName>
        <fullName evidence="3">asparagine synthase (glutamine-hydrolyzing)</fullName>
        <ecNumber evidence="3">6.3.5.4</ecNumber>
    </recommendedName>
</protein>
<dbReference type="InterPro" id="IPR014729">
    <property type="entry name" value="Rossmann-like_a/b/a_fold"/>
</dbReference>
<dbReference type="PANTHER" id="PTHR43284:SF1">
    <property type="entry name" value="ASPARAGINE SYNTHETASE"/>
    <property type="match status" value="1"/>
</dbReference>
<comment type="caution">
    <text evidence="10">The sequence shown here is derived from an EMBL/GenBank/DDBJ whole genome shotgun (WGS) entry which is preliminary data.</text>
</comment>
<sequence length="623" mass="67791">MEIVMSGIAGWVDDQRDLSREGNTLRAMVGTMACRGPDGEAVWTSPRAAFGHRRRTLGEGDGAQPYVLDVDGRVRAVVAYSGDLYNAGELRAELAARGHRFTSGSDAEVIARGHLEWGEGLASRLTGIYGIAVWDPAAGELTLIRDRLGAKPLFYASVGAGLVFASERKALLAHPQVQPRVTADGLREVLSYAGSPGHAVFHGMSEVRPGHRVRVRHGGVKEERYWRLEAGEHEDDLDTTARTIRELLENAVREQMRADVPLCVMLSGGLDSSGVTALAAQVLRERGDEPLRTFTVTFGPEEDFKADEVWGTPDAPFVRTMVESAGASHTDIVLSAGDLLDPVVKVNSLRAKDVPSPLGNMNTSLYALCRAIAEHVPLALLGDAADGVFGGNMWMSIPQLIKAPTFPWVAMAQWGGGKHGMGTDLLDPGLLGTLDVPGYAAARYREAIAEVPALPDDTPEEKRMREVWHLGVTNWLHTLLPHGESISQAAGLAFRLPYCDHRLVSYVYGAPWAMKSFDGREKSLLRAALRGLLPESILERRKTPYPTPQDDVYARALCAELMDIVNDTSAPVAPLIDADAVKRFADEPGELVAGPRAWVSRTHAEMVLQLNAWLDLYRVQVDL</sequence>
<comment type="pathway">
    <text evidence="1">Amino-acid biosynthesis; L-asparagine biosynthesis; L-asparagine from L-aspartate (L-Gln route): step 1/1.</text>
</comment>
<comment type="similarity">
    <text evidence="2">Belongs to the asparagine synthetase family.</text>
</comment>
<evidence type="ECO:0000259" key="9">
    <source>
        <dbReference type="PROSITE" id="PS51278"/>
    </source>
</evidence>
<dbReference type="Gene3D" id="3.40.50.620">
    <property type="entry name" value="HUPs"/>
    <property type="match status" value="1"/>
</dbReference>
<keyword evidence="4" id="KW-0547">Nucleotide-binding</keyword>
<dbReference type="SUPFAM" id="SSF52402">
    <property type="entry name" value="Adenine nucleotide alpha hydrolases-like"/>
    <property type="match status" value="1"/>
</dbReference>
<dbReference type="InterPro" id="IPR001962">
    <property type="entry name" value="Asn_synthase"/>
</dbReference>
<evidence type="ECO:0000256" key="8">
    <source>
        <dbReference type="ARBA" id="ARBA00048741"/>
    </source>
</evidence>
<dbReference type="PROSITE" id="PS51278">
    <property type="entry name" value="GATASE_TYPE_2"/>
    <property type="match status" value="1"/>
</dbReference>
<feature type="domain" description="Glutamine amidotransferase type-2" evidence="9">
    <location>
        <begin position="6"/>
        <end position="218"/>
    </location>
</feature>
<evidence type="ECO:0000256" key="2">
    <source>
        <dbReference type="ARBA" id="ARBA00005752"/>
    </source>
</evidence>
<dbReference type="InterPro" id="IPR017932">
    <property type="entry name" value="GATase_2_dom"/>
</dbReference>
<organism evidence="10 11">
    <name type="scientific">Nonomuraea antimicrobica</name>
    <dbReference type="NCBI Taxonomy" id="561173"/>
    <lineage>
        <taxon>Bacteria</taxon>
        <taxon>Bacillati</taxon>
        <taxon>Actinomycetota</taxon>
        <taxon>Actinomycetes</taxon>
        <taxon>Streptosporangiales</taxon>
        <taxon>Streptosporangiaceae</taxon>
        <taxon>Nonomuraea</taxon>
    </lineage>
</organism>
<dbReference type="InterPro" id="IPR006426">
    <property type="entry name" value="Asn_synth_AEB"/>
</dbReference>
<dbReference type="PANTHER" id="PTHR43284">
    <property type="entry name" value="ASPARAGINE SYNTHETASE (GLUTAMINE-HYDROLYZING)"/>
    <property type="match status" value="1"/>
</dbReference>
<dbReference type="EMBL" id="BAAAZP010000239">
    <property type="protein sequence ID" value="GAA3719317.1"/>
    <property type="molecule type" value="Genomic_DNA"/>
</dbReference>
<dbReference type="InterPro" id="IPR033738">
    <property type="entry name" value="AsnB_N"/>
</dbReference>
<accession>A0ABP7EHF6</accession>
<evidence type="ECO:0000256" key="1">
    <source>
        <dbReference type="ARBA" id="ARBA00005187"/>
    </source>
</evidence>
<dbReference type="CDD" id="cd00712">
    <property type="entry name" value="AsnB"/>
    <property type="match status" value="1"/>
</dbReference>
<keyword evidence="6" id="KW-0028">Amino-acid biosynthesis</keyword>
<evidence type="ECO:0000256" key="6">
    <source>
        <dbReference type="ARBA" id="ARBA00022888"/>
    </source>
</evidence>
<keyword evidence="6" id="KW-0061">Asparagine biosynthesis</keyword>
<keyword evidence="11" id="KW-1185">Reference proteome</keyword>
<dbReference type="NCBIfam" id="TIGR01536">
    <property type="entry name" value="asn_synth_AEB"/>
    <property type="match status" value="1"/>
</dbReference>
<keyword evidence="7" id="KW-0315">Glutamine amidotransferase</keyword>
<proteinExistence type="inferred from homology"/>
<keyword evidence="5" id="KW-0067">ATP-binding</keyword>
<dbReference type="CDD" id="cd01991">
    <property type="entry name" value="Asn_synthase_B_C"/>
    <property type="match status" value="1"/>
</dbReference>
<dbReference type="Pfam" id="PF13537">
    <property type="entry name" value="GATase_7"/>
    <property type="match status" value="1"/>
</dbReference>
<evidence type="ECO:0000313" key="10">
    <source>
        <dbReference type="EMBL" id="GAA3719317.1"/>
    </source>
</evidence>
<dbReference type="Proteomes" id="UP001500902">
    <property type="component" value="Unassembled WGS sequence"/>
</dbReference>
<evidence type="ECO:0000256" key="4">
    <source>
        <dbReference type="ARBA" id="ARBA00022741"/>
    </source>
</evidence>
<dbReference type="SUPFAM" id="SSF56235">
    <property type="entry name" value="N-terminal nucleophile aminohydrolases (Ntn hydrolases)"/>
    <property type="match status" value="1"/>
</dbReference>
<evidence type="ECO:0000256" key="5">
    <source>
        <dbReference type="ARBA" id="ARBA00022840"/>
    </source>
</evidence>
<name>A0ABP7EHF6_9ACTN</name>
<dbReference type="EC" id="6.3.5.4" evidence="3"/>
<dbReference type="InterPro" id="IPR029055">
    <property type="entry name" value="Ntn_hydrolases_N"/>
</dbReference>
<dbReference type="Gene3D" id="3.60.20.10">
    <property type="entry name" value="Glutamine Phosphoribosylpyrophosphate, subunit 1, domain 1"/>
    <property type="match status" value="1"/>
</dbReference>
<comment type="catalytic activity">
    <reaction evidence="8">
        <text>L-aspartate + L-glutamine + ATP + H2O = L-asparagine + L-glutamate + AMP + diphosphate + H(+)</text>
        <dbReference type="Rhea" id="RHEA:12228"/>
        <dbReference type="ChEBI" id="CHEBI:15377"/>
        <dbReference type="ChEBI" id="CHEBI:15378"/>
        <dbReference type="ChEBI" id="CHEBI:29985"/>
        <dbReference type="ChEBI" id="CHEBI:29991"/>
        <dbReference type="ChEBI" id="CHEBI:30616"/>
        <dbReference type="ChEBI" id="CHEBI:33019"/>
        <dbReference type="ChEBI" id="CHEBI:58048"/>
        <dbReference type="ChEBI" id="CHEBI:58359"/>
        <dbReference type="ChEBI" id="CHEBI:456215"/>
        <dbReference type="EC" id="6.3.5.4"/>
    </reaction>
</comment>
<evidence type="ECO:0000256" key="3">
    <source>
        <dbReference type="ARBA" id="ARBA00012737"/>
    </source>
</evidence>
<evidence type="ECO:0000313" key="11">
    <source>
        <dbReference type="Proteomes" id="UP001500902"/>
    </source>
</evidence>